<reference evidence="2" key="2">
    <citation type="submission" date="2020-11" db="EMBL/GenBank/DDBJ databases">
        <authorList>
            <person name="McCartney M.A."/>
            <person name="Auch B."/>
            <person name="Kono T."/>
            <person name="Mallez S."/>
            <person name="Becker A."/>
            <person name="Gohl D.M."/>
            <person name="Silverstein K.A.T."/>
            <person name="Koren S."/>
            <person name="Bechman K.B."/>
            <person name="Herman A."/>
            <person name="Abrahante J.E."/>
            <person name="Garbe J."/>
        </authorList>
    </citation>
    <scope>NUCLEOTIDE SEQUENCE</scope>
    <source>
        <strain evidence="2">Duluth1</strain>
        <tissue evidence="2">Whole animal</tissue>
    </source>
</reference>
<organism evidence="2 3">
    <name type="scientific">Dreissena polymorpha</name>
    <name type="common">Zebra mussel</name>
    <name type="synonym">Mytilus polymorpha</name>
    <dbReference type="NCBI Taxonomy" id="45954"/>
    <lineage>
        <taxon>Eukaryota</taxon>
        <taxon>Metazoa</taxon>
        <taxon>Spiralia</taxon>
        <taxon>Lophotrochozoa</taxon>
        <taxon>Mollusca</taxon>
        <taxon>Bivalvia</taxon>
        <taxon>Autobranchia</taxon>
        <taxon>Heteroconchia</taxon>
        <taxon>Euheterodonta</taxon>
        <taxon>Imparidentia</taxon>
        <taxon>Neoheterodontei</taxon>
        <taxon>Myida</taxon>
        <taxon>Dreissenoidea</taxon>
        <taxon>Dreissenidae</taxon>
        <taxon>Dreissena</taxon>
    </lineage>
</organism>
<sequence length="267" mass="27458">MKEPGKGLASGIIAWLPTPSTAIFTVSLTEGRTAPGVGAFDLADGPADRGGVLLHLARPVRLIVSVSNPNWVSGDFYGLGNRRRRFLRLGLAAIFTVSVTEGHTAPGVGAFDSADGPADRGGVSVTDGLGLAAIFTVRFRVSGDFNGLGHRRPVPLIVVLSRVRRRFLRLAAIFTVSVTEGRTAPGVCGFDSADGPADRGGLSGLGVGAFESADGPADRGGFSRRFLRLGLAAIFTVSVTEGRTTPGVGAFDSANGPADRSVTEGLG</sequence>
<dbReference type="EMBL" id="JAIWYP010000011">
    <property type="protein sequence ID" value="KAH3737530.1"/>
    <property type="molecule type" value="Genomic_DNA"/>
</dbReference>
<reference evidence="2" key="1">
    <citation type="journal article" date="2019" name="bioRxiv">
        <title>The Genome of the Zebra Mussel, Dreissena polymorpha: A Resource for Invasive Species Research.</title>
        <authorList>
            <person name="McCartney M.A."/>
            <person name="Auch B."/>
            <person name="Kono T."/>
            <person name="Mallez S."/>
            <person name="Zhang Y."/>
            <person name="Obille A."/>
            <person name="Becker A."/>
            <person name="Abrahante J.E."/>
            <person name="Garbe J."/>
            <person name="Badalamenti J.P."/>
            <person name="Herman A."/>
            <person name="Mangelson H."/>
            <person name="Liachko I."/>
            <person name="Sullivan S."/>
            <person name="Sone E.D."/>
            <person name="Koren S."/>
            <person name="Silverstein K.A.T."/>
            <person name="Beckman K.B."/>
            <person name="Gohl D.M."/>
        </authorList>
    </citation>
    <scope>NUCLEOTIDE SEQUENCE</scope>
    <source>
        <strain evidence="2">Duluth1</strain>
        <tissue evidence="2">Whole animal</tissue>
    </source>
</reference>
<gene>
    <name evidence="2" type="ORF">DPMN_044123</name>
</gene>
<name>A0A9D4HW78_DREPO</name>
<evidence type="ECO:0000256" key="1">
    <source>
        <dbReference type="SAM" id="MobiDB-lite"/>
    </source>
</evidence>
<dbReference type="Proteomes" id="UP000828390">
    <property type="component" value="Unassembled WGS sequence"/>
</dbReference>
<protein>
    <submittedName>
        <fullName evidence="2">Uncharacterized protein</fullName>
    </submittedName>
</protein>
<proteinExistence type="predicted"/>
<feature type="region of interest" description="Disordered" evidence="1">
    <location>
        <begin position="246"/>
        <end position="267"/>
    </location>
</feature>
<comment type="caution">
    <text evidence="2">The sequence shown here is derived from an EMBL/GenBank/DDBJ whole genome shotgun (WGS) entry which is preliminary data.</text>
</comment>
<keyword evidence="3" id="KW-1185">Reference proteome</keyword>
<evidence type="ECO:0000313" key="2">
    <source>
        <dbReference type="EMBL" id="KAH3737530.1"/>
    </source>
</evidence>
<accession>A0A9D4HW78</accession>
<evidence type="ECO:0000313" key="3">
    <source>
        <dbReference type="Proteomes" id="UP000828390"/>
    </source>
</evidence>
<dbReference type="AlphaFoldDB" id="A0A9D4HW78"/>